<proteinExistence type="predicted"/>
<evidence type="ECO:0000313" key="2">
    <source>
        <dbReference type="EMBL" id="GFY00478.1"/>
    </source>
</evidence>
<dbReference type="InterPro" id="IPR040676">
    <property type="entry name" value="DUF5641"/>
</dbReference>
<dbReference type="Pfam" id="PF05380">
    <property type="entry name" value="Peptidase_A17"/>
    <property type="match status" value="1"/>
</dbReference>
<dbReference type="Pfam" id="PF18701">
    <property type="entry name" value="DUF5641"/>
    <property type="match status" value="1"/>
</dbReference>
<dbReference type="Gene3D" id="3.30.70.270">
    <property type="match status" value="1"/>
</dbReference>
<dbReference type="InterPro" id="IPR043128">
    <property type="entry name" value="Rev_trsase/Diguanyl_cyclase"/>
</dbReference>
<dbReference type="InterPro" id="IPR008042">
    <property type="entry name" value="Retrotrans_Pao"/>
</dbReference>
<dbReference type="InterPro" id="IPR005312">
    <property type="entry name" value="DUF1759"/>
</dbReference>
<sequence length="1763" mass="202762">MAPKELSELTVFNRRKAHLLGQITRIRNSLENVESPLNQVEKRAKLASLSEVKAKIDKLRTESYGVLSDEELMDFEASLDTMEVDADNLEVSLNTLLESSNVDTSELSVKNDFANYNVKLPPINLPEFSGQYIDWLQFKSQFVSLIHDNTCLSDSQKLYYLQSALKGHAKQLQTVNDSYSSLFEALEGRYENKRLIVNSHIAELLNPNKIKFESAFHLRSLIDSIQSHLRALKQLELEPNALCESMLIFVITQRLDDESRKQYEMELHSNDLPKWNNFLDFLIKRSQALENVQRNSSLKNKNEYSPKFRSFVVKSNEKPVRYVLQRHTQFLSVKCFTRCLLKKEATKNILSPQSSSGVIYDPSPANVINPQTATCLYNESGEKSILLSTAKVKVQSATGGWLIMNAILDSGSQKCLCSLEASNFLGLDKYSMNSTIVGLNGACISVRKGISAEISNGSSFKRKLNFLIVPKITGCVPTQPLDLTKIKLPQNIRYADAEFNIPKRIDILLGGEIFYELLKSKQIKLHDNSIILQDSVFGYIVTGSIQNEPSNYYFCNFIQDQVDRNLTKFWDLEAIGIKAESSCDPDDQAMQHFKSSVRFNSGRYEVGFPWKSHTQELNDNFSVAEKRVKSLTRRFIRDPTLYIQYSEILKEYESQGIIERVLETEKPTDRAVFYLPHQAVFRQESLTTKMRIVFDASSHEDGQPSLNDCIWSGENLNPNIFHLIISFRLNTIAITADIERAFLQISLRDEDRDAVRFLFPDIRSNQTDPYKFQVYRFKRVMFGVNVSPFLLSATIKHHIENYREQYPAATEMLDTCLYVDDVISGADDISQALKVSKDAETIMKNASMKLRKWNSNDQTLMRTWEREGLETHPRHPDDSSKIPSSKVLGIPWDVVHDYFTIDVKGLLQLDTSKPITKRIVLQSAGKIYDPVGFLSPYTIRLKCLLQELWLRKLSWDDELPPDIHAVWSQWWLELPFLSELKIPRKILDSSGDSSEVQIHTFSDASQKAYGAAAFLRVKHKDRVSVDLVTSKSRVAPLKRLSLPRLELMGALLAARLAKEVKKILDQKCSTRAFFWTDSQVTLHWIKGPSHRWKPFVANRVREIQSLTDPNSWFHCSGKDNPADLLTRGISVDALTTNSKWWNGSSFLRQIDFQTKGLDEAIPERVYLTEMRKNSNPKEDISLTLTVTKNNFLENIIDISNNYVKLIRVVSFLYRFIHNCRTRITKIKGPLTSQEVSHAENWLIHSLHEREFYEEMRKLLAGEPIPMKSKLTPLNVFLDESNIIRVGGRLANSNLNEKAKFPMILPSRNVLTDIILSHYHKKYLHAGPHSLLYLVRQKFWPLNGRNNCRRIIHECVNCFKNKPITMNQIMANLPRDRVTPNYPFNVTGVDFAGPFFIKFKNQRKGALNKIYVVVYVCLCTKAIHLDFVTDLTSQAFIASLKRFFGRRGKCAKITTDNAKTFVGANAEIKKLFKMIKLPDHTLAEFLTNESIEWNFIPPRSPNHGGLWEAGVKAFKFHLKRVVGNAHLTLEEFITILCEIEAVLNSRPLTPLTSNFDDFETLTPGHFLVGRPLTSIVEPQITNINENQLSRWERVKKKITQHIYKLWKRDYLNNLQERHKWKFNKNNVSVGTLVLIKDENLPSTKWSTGRITEIFPGTDDNLVRLHIKYDQAKRRFDKWAQNEIAVVPDFHKRILFSDEAHFWLNGYVNKQNCRIWSEANPQVYVETPLHPEKLTVWCAFMGWWNPSSKTMKANTLQSMVIGIEP</sequence>
<dbReference type="SUPFAM" id="SSF56672">
    <property type="entry name" value="DNA/RNA polymerases"/>
    <property type="match status" value="1"/>
</dbReference>
<dbReference type="SUPFAM" id="SSF53098">
    <property type="entry name" value="Ribonuclease H-like"/>
    <property type="match status" value="1"/>
</dbReference>
<organism evidence="2 3">
    <name type="scientific">Trichonephila clavipes</name>
    <name type="common">Golden silk orbweaver</name>
    <name type="synonym">Nephila clavipes</name>
    <dbReference type="NCBI Taxonomy" id="2585209"/>
    <lineage>
        <taxon>Eukaryota</taxon>
        <taxon>Metazoa</taxon>
        <taxon>Ecdysozoa</taxon>
        <taxon>Arthropoda</taxon>
        <taxon>Chelicerata</taxon>
        <taxon>Arachnida</taxon>
        <taxon>Araneae</taxon>
        <taxon>Araneomorphae</taxon>
        <taxon>Entelegynae</taxon>
        <taxon>Araneoidea</taxon>
        <taxon>Nephilidae</taxon>
        <taxon>Trichonephila</taxon>
    </lineage>
</organism>
<dbReference type="InterPro" id="IPR001584">
    <property type="entry name" value="Integrase_cat-core"/>
</dbReference>
<evidence type="ECO:0000259" key="1">
    <source>
        <dbReference type="PROSITE" id="PS50994"/>
    </source>
</evidence>
<reference evidence="2" key="1">
    <citation type="submission" date="2020-08" db="EMBL/GenBank/DDBJ databases">
        <title>Multicomponent nature underlies the extraordinary mechanical properties of spider dragline silk.</title>
        <authorList>
            <person name="Kono N."/>
            <person name="Nakamura H."/>
            <person name="Mori M."/>
            <person name="Yoshida Y."/>
            <person name="Ohtoshi R."/>
            <person name="Malay A.D."/>
            <person name="Moran D.A.P."/>
            <person name="Tomita M."/>
            <person name="Numata K."/>
            <person name="Arakawa K."/>
        </authorList>
    </citation>
    <scope>NUCLEOTIDE SEQUENCE</scope>
</reference>
<dbReference type="GO" id="GO:0071897">
    <property type="term" value="P:DNA biosynthetic process"/>
    <property type="evidence" value="ECO:0007669"/>
    <property type="project" value="UniProtKB-ARBA"/>
</dbReference>
<keyword evidence="3" id="KW-1185">Reference proteome</keyword>
<dbReference type="GO" id="GO:0003676">
    <property type="term" value="F:nucleic acid binding"/>
    <property type="evidence" value="ECO:0007669"/>
    <property type="project" value="InterPro"/>
</dbReference>
<dbReference type="Gene3D" id="3.10.10.10">
    <property type="entry name" value="HIV Type 1 Reverse Transcriptase, subunit A, domain 1"/>
    <property type="match status" value="1"/>
</dbReference>
<dbReference type="GO" id="GO:0015074">
    <property type="term" value="P:DNA integration"/>
    <property type="evidence" value="ECO:0007669"/>
    <property type="project" value="InterPro"/>
</dbReference>
<dbReference type="PANTHER" id="PTHR47331">
    <property type="entry name" value="PHD-TYPE DOMAIN-CONTAINING PROTEIN"/>
    <property type="match status" value="1"/>
</dbReference>
<dbReference type="Pfam" id="PF03564">
    <property type="entry name" value="DUF1759"/>
    <property type="match status" value="1"/>
</dbReference>
<gene>
    <name evidence="2" type="primary">AVEN_149143_1</name>
    <name evidence="2" type="ORF">TNCV_1665171</name>
</gene>
<accession>A0A8X6RWK2</accession>
<dbReference type="Pfam" id="PF00078">
    <property type="entry name" value="RVT_1"/>
    <property type="match status" value="1"/>
</dbReference>
<dbReference type="InterPro" id="IPR012337">
    <property type="entry name" value="RNaseH-like_sf"/>
</dbReference>
<dbReference type="InterPro" id="IPR041588">
    <property type="entry name" value="Integrase_H2C2"/>
</dbReference>
<name>A0A8X6RWK2_TRICX</name>
<dbReference type="Gene3D" id="3.30.420.10">
    <property type="entry name" value="Ribonuclease H-like superfamily/Ribonuclease H"/>
    <property type="match status" value="2"/>
</dbReference>
<feature type="domain" description="Integrase catalytic" evidence="1">
    <location>
        <begin position="1378"/>
        <end position="1570"/>
    </location>
</feature>
<dbReference type="Proteomes" id="UP000887159">
    <property type="component" value="Unassembled WGS sequence"/>
</dbReference>
<dbReference type="InterPro" id="IPR036397">
    <property type="entry name" value="RNaseH_sf"/>
</dbReference>
<dbReference type="InterPro" id="IPR000477">
    <property type="entry name" value="RT_dom"/>
</dbReference>
<protein>
    <submittedName>
        <fullName evidence="2">Integrase catalytic domain-containing protein</fullName>
    </submittedName>
</protein>
<comment type="caution">
    <text evidence="2">The sequence shown here is derived from an EMBL/GenBank/DDBJ whole genome shotgun (WGS) entry which is preliminary data.</text>
</comment>
<dbReference type="InterPro" id="IPR043502">
    <property type="entry name" value="DNA/RNA_pol_sf"/>
</dbReference>
<dbReference type="GO" id="GO:0042575">
    <property type="term" value="C:DNA polymerase complex"/>
    <property type="evidence" value="ECO:0007669"/>
    <property type="project" value="UniProtKB-ARBA"/>
</dbReference>
<evidence type="ECO:0000313" key="3">
    <source>
        <dbReference type="Proteomes" id="UP000887159"/>
    </source>
</evidence>
<dbReference type="PROSITE" id="PS50994">
    <property type="entry name" value="INTEGRASE"/>
    <property type="match status" value="1"/>
</dbReference>
<dbReference type="Pfam" id="PF17921">
    <property type="entry name" value="Integrase_H2C2"/>
    <property type="match status" value="1"/>
</dbReference>
<dbReference type="EMBL" id="BMAU01021220">
    <property type="protein sequence ID" value="GFY00478.1"/>
    <property type="molecule type" value="Genomic_DNA"/>
</dbReference>
<dbReference type="PANTHER" id="PTHR47331:SF5">
    <property type="entry name" value="RIBONUCLEASE H"/>
    <property type="match status" value="1"/>
</dbReference>